<evidence type="ECO:0000313" key="4">
    <source>
        <dbReference type="EMBL" id="TLK32081.1"/>
    </source>
</evidence>
<dbReference type="EMBL" id="JACHFV010000001">
    <property type="protein sequence ID" value="MBB5293360.1"/>
    <property type="molecule type" value="Genomic_DNA"/>
</dbReference>
<feature type="signal peptide" evidence="1">
    <location>
        <begin position="1"/>
        <end position="24"/>
    </location>
</feature>
<keyword evidence="6" id="KW-1185">Reference proteome</keyword>
<sequence>MRLPALRQAGLSAGLLGLLLPSCAIVRQPDTSSPNAGLTLPPGFQVTVYADGMKKPRLMALAPNGDLFVSDSAAGRVYVLPDRDANGQADGREVFAEGLNEPHGLAFHGGFLYVADTDSVVRFRYTPGDLRAAAAPEKILDLPTGGRHTTRTLVFGPDDRMYVAAGSSCNVCEESDPRRAAVWVYDADGQHGRPFATGLRNAVGLEWFGGALYATANGRDLLGNDLPPEAFFRLRDGGNYGWPYCYPLNGRQVWDEAFGKKNQAYCDAAEPAFATTTAHAAPLGLAFYTGTAFPNEYRGLMFVALHGSWDREPKSGYKVITVNPQTGEVRDFLTGFLKGLTTTGRPVDLQVAPDGALFLTDDGNGLIYRISYVPGHP</sequence>
<evidence type="ECO:0000313" key="5">
    <source>
        <dbReference type="Proteomes" id="UP000308000"/>
    </source>
</evidence>
<dbReference type="EMBL" id="VBRC01000001">
    <property type="protein sequence ID" value="TLK32081.1"/>
    <property type="molecule type" value="Genomic_DNA"/>
</dbReference>
<evidence type="ECO:0000256" key="1">
    <source>
        <dbReference type="SAM" id="SignalP"/>
    </source>
</evidence>
<keyword evidence="1" id="KW-0732">Signal</keyword>
<dbReference type="PANTHER" id="PTHR33546">
    <property type="entry name" value="LARGE, MULTIFUNCTIONAL SECRETED PROTEIN-RELATED"/>
    <property type="match status" value="1"/>
</dbReference>
<comment type="caution">
    <text evidence="4">The sequence shown here is derived from an EMBL/GenBank/DDBJ whole genome shotgun (WGS) entry which is preliminary data.</text>
</comment>
<feature type="chain" id="PRO_5042524767" evidence="1">
    <location>
        <begin position="25"/>
        <end position="377"/>
    </location>
</feature>
<name>A0AAJ5K6R2_9DEIO</name>
<evidence type="ECO:0000313" key="3">
    <source>
        <dbReference type="EMBL" id="MBB5293360.1"/>
    </source>
</evidence>
<evidence type="ECO:0000313" key="6">
    <source>
        <dbReference type="Proteomes" id="UP000536909"/>
    </source>
</evidence>
<evidence type="ECO:0000259" key="2">
    <source>
        <dbReference type="Pfam" id="PF22807"/>
    </source>
</evidence>
<reference evidence="3 6" key="2">
    <citation type="submission" date="2020-08" db="EMBL/GenBank/DDBJ databases">
        <title>Genomic Encyclopedia of Type Strains, Phase IV (KMG-IV): sequencing the most valuable type-strain genomes for metagenomic binning, comparative biology and taxonomic classification.</title>
        <authorList>
            <person name="Goeker M."/>
        </authorList>
    </citation>
    <scope>NUCLEOTIDE SEQUENCE [LARGE SCALE GENOMIC DNA]</scope>
    <source>
        <strain evidence="3 6">DSM 105434</strain>
    </source>
</reference>
<dbReference type="RefSeq" id="WP_129117079.1">
    <property type="nucleotide sequence ID" value="NZ_BSUI01000012.1"/>
</dbReference>
<proteinExistence type="predicted"/>
<reference evidence="4 5" key="1">
    <citation type="submission" date="2019-04" db="EMBL/GenBank/DDBJ databases">
        <title>Deinococcus metalilatus MA1002 mutant No.5.</title>
        <authorList>
            <person name="Park W."/>
            <person name="Park C."/>
        </authorList>
    </citation>
    <scope>NUCLEOTIDE SEQUENCE [LARGE SCALE GENOMIC DNA]</scope>
    <source>
        <strain evidence="4 5">MA1002-m5</strain>
    </source>
</reference>
<dbReference type="Proteomes" id="UP000536909">
    <property type="component" value="Unassembled WGS sequence"/>
</dbReference>
<accession>A0AAJ5K6R2</accession>
<dbReference type="InterPro" id="IPR054539">
    <property type="entry name" value="Beta-prop_PDH"/>
</dbReference>
<gene>
    <name evidence="4" type="ORF">FCS05_01040</name>
    <name evidence="3" type="ORF">HNQ10_000173</name>
</gene>
<protein>
    <submittedName>
        <fullName evidence="3">Glucose/arabinose dehydrogenase</fullName>
    </submittedName>
    <submittedName>
        <fullName evidence="4">Sorbosone dehydrogenase family protein</fullName>
    </submittedName>
</protein>
<dbReference type="Proteomes" id="UP000308000">
    <property type="component" value="Unassembled WGS sequence"/>
</dbReference>
<dbReference type="InterPro" id="IPR011041">
    <property type="entry name" value="Quinoprot_gluc/sorb_DH_b-prop"/>
</dbReference>
<dbReference type="SUPFAM" id="SSF50952">
    <property type="entry name" value="Soluble quinoprotein glucose dehydrogenase"/>
    <property type="match status" value="1"/>
</dbReference>
<dbReference type="PANTHER" id="PTHR33546:SF1">
    <property type="entry name" value="LARGE, MULTIFUNCTIONAL SECRETED PROTEIN"/>
    <property type="match status" value="1"/>
</dbReference>
<organism evidence="4 5">
    <name type="scientific">Deinococcus metallilatus</name>
    <dbReference type="NCBI Taxonomy" id="1211322"/>
    <lineage>
        <taxon>Bacteria</taxon>
        <taxon>Thermotogati</taxon>
        <taxon>Deinococcota</taxon>
        <taxon>Deinococci</taxon>
        <taxon>Deinococcales</taxon>
        <taxon>Deinococcaceae</taxon>
        <taxon>Deinococcus</taxon>
    </lineage>
</organism>
<dbReference type="InterPro" id="IPR011042">
    <property type="entry name" value="6-blade_b-propeller_TolB-like"/>
</dbReference>
<feature type="domain" description="Pyrroloquinoline quinone-dependent pyranose dehydrogenase beta-propeller" evidence="2">
    <location>
        <begin position="39"/>
        <end position="371"/>
    </location>
</feature>
<dbReference type="AlphaFoldDB" id="A0AAJ5K6R2"/>
<dbReference type="Gene3D" id="2.120.10.30">
    <property type="entry name" value="TolB, C-terminal domain"/>
    <property type="match status" value="1"/>
</dbReference>
<dbReference type="Pfam" id="PF22807">
    <property type="entry name" value="TrAA12"/>
    <property type="match status" value="1"/>
</dbReference>